<evidence type="ECO:0000313" key="2">
    <source>
        <dbReference type="EMBL" id="NEC24949.1"/>
    </source>
</evidence>
<keyword evidence="1" id="KW-0472">Membrane</keyword>
<dbReference type="Gene3D" id="3.40.50.300">
    <property type="entry name" value="P-loop containing nucleotide triphosphate hydrolases"/>
    <property type="match status" value="1"/>
</dbReference>
<evidence type="ECO:0000313" key="3">
    <source>
        <dbReference type="Proteomes" id="UP000469670"/>
    </source>
</evidence>
<reference evidence="2 3" key="1">
    <citation type="submission" date="2020-01" db="EMBL/GenBank/DDBJ databases">
        <title>Insect and environment-associated Actinomycetes.</title>
        <authorList>
            <person name="Currrie C."/>
            <person name="Chevrette M."/>
            <person name="Carlson C."/>
            <person name="Stubbendieck R."/>
            <person name="Wendt-Pienkowski E."/>
        </authorList>
    </citation>
    <scope>NUCLEOTIDE SEQUENCE [LARGE SCALE GENOMIC DNA]</scope>
    <source>
        <strain evidence="2 3">SID7590</strain>
    </source>
</reference>
<dbReference type="PANTHER" id="PTHR22683:SF1">
    <property type="entry name" value="TYPE VII SECRETION SYSTEM PROTEIN ESSC"/>
    <property type="match status" value="1"/>
</dbReference>
<feature type="transmembrane region" description="Helical" evidence="1">
    <location>
        <begin position="50"/>
        <end position="72"/>
    </location>
</feature>
<keyword evidence="1" id="KW-0812">Transmembrane</keyword>
<dbReference type="PANTHER" id="PTHR22683">
    <property type="entry name" value="SPORULATION PROTEIN RELATED"/>
    <property type="match status" value="1"/>
</dbReference>
<proteinExistence type="predicted"/>
<gene>
    <name evidence="2" type="ORF">G3I50_42910</name>
</gene>
<sequence length="371" mass="41672">MPEGQLTLQEPPVLAETVPDTSAVWTYLPMALMSVSMMLMFLRPGGGNGVFMYLAMGVMALSAGAMLLGQLMRRSSERKQRLKGERRDYLRYLAQTRKRVRTTIAEQQRALAWRHPEPASLRSLARTSRLWERRPADEDFGEVRLAVGEQQLALTLNPVSTRPVEDLEPLCAHALRRFIRAYSTIPEQPLGLYLRSSARILLRPEETPGEEGAAAGADGSDDVRALVRAMLGQLTVFHAPEELWIAFCVSDERRADWEWVKWLPHVLDPHEEDGAGQARRITADLTELDDLLGAEFAERPGFDPDARPGRDEPYTVVVLDGVSVPEGHRWEGHGYRNALILDVSGALRWRPGRNTLRLTVGPDRVNLVRTD</sequence>
<name>A0A7K3SC61_9ACTN</name>
<accession>A0A7K3SC61</accession>
<dbReference type="EMBL" id="JAAGMP010001927">
    <property type="protein sequence ID" value="NEC24949.1"/>
    <property type="molecule type" value="Genomic_DNA"/>
</dbReference>
<organism evidence="2 3">
    <name type="scientific">Streptomyces parvus</name>
    <dbReference type="NCBI Taxonomy" id="66428"/>
    <lineage>
        <taxon>Bacteria</taxon>
        <taxon>Bacillati</taxon>
        <taxon>Actinomycetota</taxon>
        <taxon>Actinomycetes</taxon>
        <taxon>Kitasatosporales</taxon>
        <taxon>Streptomycetaceae</taxon>
        <taxon>Streptomyces</taxon>
    </lineage>
</organism>
<comment type="caution">
    <text evidence="2">The sequence shown here is derived from an EMBL/GenBank/DDBJ whole genome shotgun (WGS) entry which is preliminary data.</text>
</comment>
<feature type="non-terminal residue" evidence="2">
    <location>
        <position position="371"/>
    </location>
</feature>
<dbReference type="InterPro" id="IPR050206">
    <property type="entry name" value="FtsK/SpoIIIE/SftA"/>
</dbReference>
<dbReference type="Proteomes" id="UP000469670">
    <property type="component" value="Unassembled WGS sequence"/>
</dbReference>
<dbReference type="AlphaFoldDB" id="A0A7K3SC61"/>
<evidence type="ECO:0000256" key="1">
    <source>
        <dbReference type="SAM" id="Phobius"/>
    </source>
</evidence>
<protein>
    <submittedName>
        <fullName evidence="2">Secretion protein EccC</fullName>
    </submittedName>
</protein>
<dbReference type="InterPro" id="IPR027417">
    <property type="entry name" value="P-loop_NTPase"/>
</dbReference>
<feature type="transmembrane region" description="Helical" evidence="1">
    <location>
        <begin position="24"/>
        <end position="43"/>
    </location>
</feature>
<keyword evidence="1" id="KW-1133">Transmembrane helix</keyword>